<dbReference type="EnsemblMetazoa" id="AALFPA23_000607.R435">
    <property type="protein sequence ID" value="AALFPA23_000607.P435"/>
    <property type="gene ID" value="AALFPA23_000607"/>
</dbReference>
<feature type="region of interest" description="Disordered" evidence="4">
    <location>
        <begin position="1"/>
        <end position="36"/>
    </location>
</feature>
<keyword evidence="6" id="KW-1185">Reference proteome</keyword>
<evidence type="ECO:0000256" key="3">
    <source>
        <dbReference type="PROSITE-ProRule" id="PRU00023"/>
    </source>
</evidence>
<dbReference type="Gene3D" id="1.25.40.20">
    <property type="entry name" value="Ankyrin repeat-containing domain"/>
    <property type="match status" value="1"/>
</dbReference>
<dbReference type="InterPro" id="IPR002110">
    <property type="entry name" value="Ankyrin_rpt"/>
</dbReference>
<evidence type="ECO:0000256" key="1">
    <source>
        <dbReference type="ARBA" id="ARBA00022737"/>
    </source>
</evidence>
<feature type="repeat" description="ANK" evidence="3">
    <location>
        <begin position="143"/>
        <end position="175"/>
    </location>
</feature>
<protein>
    <submittedName>
        <fullName evidence="5">Uncharacterized protein</fullName>
    </submittedName>
</protein>
<evidence type="ECO:0000256" key="2">
    <source>
        <dbReference type="ARBA" id="ARBA00023043"/>
    </source>
</evidence>
<dbReference type="SMART" id="SM00248">
    <property type="entry name" value="ANK"/>
    <property type="match status" value="3"/>
</dbReference>
<evidence type="ECO:0000313" key="5">
    <source>
        <dbReference type="EnsemblMetazoa" id="AALFPA23_000607.P435"/>
    </source>
</evidence>
<keyword evidence="2 3" id="KW-0040">ANK repeat</keyword>
<dbReference type="Proteomes" id="UP000069940">
    <property type="component" value="Unassembled WGS sequence"/>
</dbReference>
<reference evidence="5" key="2">
    <citation type="submission" date="2025-05" db="UniProtKB">
        <authorList>
            <consortium name="EnsemblMetazoa"/>
        </authorList>
    </citation>
    <scope>IDENTIFICATION</scope>
    <source>
        <strain evidence="5">Foshan</strain>
    </source>
</reference>
<proteinExistence type="predicted"/>
<accession>A0ABM1XKV8</accession>
<dbReference type="GeneID" id="109622538"/>
<evidence type="ECO:0000313" key="6">
    <source>
        <dbReference type="Proteomes" id="UP000069940"/>
    </source>
</evidence>
<sequence>MQESAESSTPRRSSQDEAETVREATPSPPGPPEEQWREAIRVAESLERSRHGYKVRLERSKTSRSNPYSINRPKASLVSQFLNAAMVNNTELLQNMIDKGFSPNTREPTFNRSALHIAASRGFTDTVRVLLENGANPNIRDLNENTPLHLASCTENMALIELLLKAGTNVTLKDSNGLIALEIAIGKLRLSDRIISKMQKLTKSDIHTHRNNVVKVCEMIFEVFKEQVRRGGLLYLDPSEAAHRYQRRLEEMLEEFEEQLGRIKGRSIDFDAIVDQVENMTIKSEIDSDVNSLLSTLQKLAV</sequence>
<dbReference type="PROSITE" id="PS50088">
    <property type="entry name" value="ANK_REPEAT"/>
    <property type="match status" value="2"/>
</dbReference>
<dbReference type="PROSITE" id="PS50297">
    <property type="entry name" value="ANK_REP_REGION"/>
    <property type="match status" value="2"/>
</dbReference>
<organism evidence="5 6">
    <name type="scientific">Aedes albopictus</name>
    <name type="common">Asian tiger mosquito</name>
    <name type="synonym">Stegomyia albopicta</name>
    <dbReference type="NCBI Taxonomy" id="7160"/>
    <lineage>
        <taxon>Eukaryota</taxon>
        <taxon>Metazoa</taxon>
        <taxon>Ecdysozoa</taxon>
        <taxon>Arthropoda</taxon>
        <taxon>Hexapoda</taxon>
        <taxon>Insecta</taxon>
        <taxon>Pterygota</taxon>
        <taxon>Neoptera</taxon>
        <taxon>Endopterygota</taxon>
        <taxon>Diptera</taxon>
        <taxon>Nematocera</taxon>
        <taxon>Culicoidea</taxon>
        <taxon>Culicidae</taxon>
        <taxon>Culicinae</taxon>
        <taxon>Aedini</taxon>
        <taxon>Aedes</taxon>
        <taxon>Stegomyia</taxon>
    </lineage>
</organism>
<reference evidence="6" key="1">
    <citation type="journal article" date="2015" name="Proc. Natl. Acad. Sci. U.S.A.">
        <title>Genome sequence of the Asian Tiger mosquito, Aedes albopictus, reveals insights into its biology, genetics, and evolution.</title>
        <authorList>
            <person name="Chen X.G."/>
            <person name="Jiang X."/>
            <person name="Gu J."/>
            <person name="Xu M."/>
            <person name="Wu Y."/>
            <person name="Deng Y."/>
            <person name="Zhang C."/>
            <person name="Bonizzoni M."/>
            <person name="Dermauw W."/>
            <person name="Vontas J."/>
            <person name="Armbruster P."/>
            <person name="Huang X."/>
            <person name="Yang Y."/>
            <person name="Zhang H."/>
            <person name="He W."/>
            <person name="Peng H."/>
            <person name="Liu Y."/>
            <person name="Wu K."/>
            <person name="Chen J."/>
            <person name="Lirakis M."/>
            <person name="Topalis P."/>
            <person name="Van Leeuwen T."/>
            <person name="Hall A.B."/>
            <person name="Jiang X."/>
            <person name="Thorpe C."/>
            <person name="Mueller R.L."/>
            <person name="Sun C."/>
            <person name="Waterhouse R.M."/>
            <person name="Yan G."/>
            <person name="Tu Z.J."/>
            <person name="Fang X."/>
            <person name="James A.A."/>
        </authorList>
    </citation>
    <scope>NUCLEOTIDE SEQUENCE [LARGE SCALE GENOMIC DNA]</scope>
    <source>
        <strain evidence="6">Foshan</strain>
    </source>
</reference>
<dbReference type="Pfam" id="PF12796">
    <property type="entry name" value="Ank_2"/>
    <property type="match status" value="1"/>
</dbReference>
<evidence type="ECO:0000256" key="4">
    <source>
        <dbReference type="SAM" id="MobiDB-lite"/>
    </source>
</evidence>
<feature type="repeat" description="ANK" evidence="3">
    <location>
        <begin position="110"/>
        <end position="142"/>
    </location>
</feature>
<dbReference type="InterPro" id="IPR036770">
    <property type="entry name" value="Ankyrin_rpt-contain_sf"/>
</dbReference>
<feature type="compositionally biased region" description="Basic and acidic residues" evidence="4">
    <location>
        <begin position="13"/>
        <end position="22"/>
    </location>
</feature>
<keyword evidence="1" id="KW-0677">Repeat</keyword>
<dbReference type="PANTHER" id="PTHR24171">
    <property type="entry name" value="ANKYRIN REPEAT DOMAIN-CONTAINING PROTEIN 39-RELATED"/>
    <property type="match status" value="1"/>
</dbReference>
<dbReference type="SUPFAM" id="SSF48403">
    <property type="entry name" value="Ankyrin repeat"/>
    <property type="match status" value="1"/>
</dbReference>
<name>A0ABM1XKV8_AEDAL</name>
<dbReference type="RefSeq" id="XP_019932481.2">
    <property type="nucleotide sequence ID" value="XM_020076922.3"/>
</dbReference>
<feature type="compositionally biased region" description="Polar residues" evidence="4">
    <location>
        <begin position="1"/>
        <end position="12"/>
    </location>
</feature>